<protein>
    <submittedName>
        <fullName evidence="4">Uncharacterized protein</fullName>
    </submittedName>
</protein>
<feature type="domain" description="Heterokaryon incompatibility" evidence="2">
    <location>
        <begin position="701"/>
        <end position="843"/>
    </location>
</feature>
<evidence type="ECO:0000259" key="2">
    <source>
        <dbReference type="Pfam" id="PF06985"/>
    </source>
</evidence>
<dbReference type="PANTHER" id="PTHR33112:SF16">
    <property type="entry name" value="HETEROKARYON INCOMPATIBILITY DOMAIN-CONTAINING PROTEIN"/>
    <property type="match status" value="1"/>
</dbReference>
<accession>A0A8H3G363</accession>
<dbReference type="InterPro" id="IPR002182">
    <property type="entry name" value="NB-ARC"/>
</dbReference>
<dbReference type="Pfam" id="PF25000">
    <property type="entry name" value="DUF7779"/>
    <property type="match status" value="1"/>
</dbReference>
<reference evidence="4" key="1">
    <citation type="submission" date="2021-03" db="EMBL/GenBank/DDBJ databases">
        <authorList>
            <person name="Tagirdzhanova G."/>
        </authorList>
    </citation>
    <scope>NUCLEOTIDE SEQUENCE</scope>
</reference>
<dbReference type="SUPFAM" id="SSF52540">
    <property type="entry name" value="P-loop containing nucleoside triphosphate hydrolases"/>
    <property type="match status" value="1"/>
</dbReference>
<evidence type="ECO:0000259" key="1">
    <source>
        <dbReference type="Pfam" id="PF00931"/>
    </source>
</evidence>
<dbReference type="Proteomes" id="UP000664534">
    <property type="component" value="Unassembled WGS sequence"/>
</dbReference>
<evidence type="ECO:0000313" key="4">
    <source>
        <dbReference type="EMBL" id="CAF9932308.1"/>
    </source>
</evidence>
<evidence type="ECO:0000259" key="3">
    <source>
        <dbReference type="Pfam" id="PF25000"/>
    </source>
</evidence>
<dbReference type="EMBL" id="CAJPDT010000065">
    <property type="protein sequence ID" value="CAF9932308.1"/>
    <property type="molecule type" value="Genomic_DNA"/>
</dbReference>
<dbReference type="Pfam" id="PF00931">
    <property type="entry name" value="NB-ARC"/>
    <property type="match status" value="1"/>
</dbReference>
<dbReference type="InterPro" id="IPR010730">
    <property type="entry name" value="HET"/>
</dbReference>
<evidence type="ECO:0000313" key="5">
    <source>
        <dbReference type="Proteomes" id="UP000664534"/>
    </source>
</evidence>
<dbReference type="SUPFAM" id="SSF48452">
    <property type="entry name" value="TPR-like"/>
    <property type="match status" value="1"/>
</dbReference>
<name>A0A8H3G363_9LECA</name>
<comment type="caution">
    <text evidence="4">The sequence shown here is derived from an EMBL/GenBank/DDBJ whole genome shotgun (WGS) entry which is preliminary data.</text>
</comment>
<dbReference type="GO" id="GO:0043531">
    <property type="term" value="F:ADP binding"/>
    <property type="evidence" value="ECO:0007669"/>
    <property type="project" value="InterPro"/>
</dbReference>
<feature type="domain" description="DUF7779" evidence="3">
    <location>
        <begin position="470"/>
        <end position="556"/>
    </location>
</feature>
<organism evidence="4 5">
    <name type="scientific">Imshaugia aleurites</name>
    <dbReference type="NCBI Taxonomy" id="172621"/>
    <lineage>
        <taxon>Eukaryota</taxon>
        <taxon>Fungi</taxon>
        <taxon>Dikarya</taxon>
        <taxon>Ascomycota</taxon>
        <taxon>Pezizomycotina</taxon>
        <taxon>Lecanoromycetes</taxon>
        <taxon>OSLEUM clade</taxon>
        <taxon>Lecanoromycetidae</taxon>
        <taxon>Lecanorales</taxon>
        <taxon>Lecanorineae</taxon>
        <taxon>Parmeliaceae</taxon>
        <taxon>Imshaugia</taxon>
    </lineage>
</organism>
<sequence length="1167" mass="130767">MTVRMWTTTDEEVTVLPGEGDKKNCAFYAKSTLYNQLISIPNYGAQSSISSTPVQLSVLEAQTSNVQSTCCPIGANVMDPTHIRPASPQVNLLTVHSIPSTDVLPVLNAESASGFNHILGNGVEEANRTNDSQFHLDPRNRSSISLAAQASNEPENIPYHDDGIKHPDAVVFKSARHEDSVRKVEQQQSSEVSYYLESPRGRRRFPFLSMRVPSRDSKFFGRAELLIKLEGILMPVPTLPRSHLASLDSGAIIVLHGAPGVGKSSIALELTYRIQAAFDHVFWFRANSNLHLAQSVHEAAVSLGLVKDRRDHNHESSRQKLVAWLSTTSSKWLLVFDDADELQTLPLFTRTRHCGSIIVTSRKPFRKEPDFEDDEGLYAFQIDPFLVEDAKDFIRSLAPLAVDAANPAADLATLTKIAEDCRCLPLSLRMVGTILNRRGSSKDQQIMDVLEQHAGRVLAAQPSSPLIYVKLSSAAHALANVITFLDPYCIDDAILLGAQRYNNIPLNAFPMNDHDYFNAKNELVAQALIAARAESGAIDIHRVTSRSLRAKLNPDNFRQGFHCASRLLEARWPSRRKMKNIVLGNWPEFDHFHSHVHELSSILVEYDRWKIGKLKQEISNDSYLKVLLLSTWYNAHRGNAEEDQALIRLAHGLIARSQRPDPRLLQSESPSTTLPARLIDVGLDNLQFPRLVNTAGQTGCYVALSHCWGSQGYSETQLTISNMRKLQQRIEPLEMGRQVSDAIELTRSLGLRYIWIDVLCVVQDDVEERLNAMSRLPDIYRSAIITLASSGTNDETVDNCIDSSVLEQPFLVFLDWSRPTVAKSCLDRLFTPHNFSRTWIIAEEPFGRAWSVPEKLFGRAWYVSEKILSKPLFLCLKKRIHDYTVATQKNKSDTPHEAIPQSDRLHNAQAIQVETKTSDTLFDEANHEIDQGSHNVEAGESFKAVAFFMKARELVSAFKPLTLMSWKIHAVASANIALVYQMQRLPAMALDIAQMSLALQSKFSNLDCNSSLEQVRLHFVMGGIYNALEKPNECLNCYKIASKALESLPEGDSLSESADWKGTLDLKLAEHHMKTKDYKEAHSLLQQSLDHFQSRDSLSAQAHLARTLHWQSIVYNAQGSKIMGNAIEAAAKQTWIGVREARGLAVSEAIVSLDTNDFDREVEFWYR</sequence>
<keyword evidence="5" id="KW-1185">Reference proteome</keyword>
<gene>
    <name evidence="4" type="ORF">IMSHALPRED_008848</name>
</gene>
<dbReference type="Gene3D" id="1.25.40.10">
    <property type="entry name" value="Tetratricopeptide repeat domain"/>
    <property type="match status" value="1"/>
</dbReference>
<dbReference type="InterPro" id="IPR011990">
    <property type="entry name" value="TPR-like_helical_dom_sf"/>
</dbReference>
<dbReference type="AlphaFoldDB" id="A0A8H3G363"/>
<dbReference type="PRINTS" id="PR00364">
    <property type="entry name" value="DISEASERSIST"/>
</dbReference>
<dbReference type="InterPro" id="IPR027417">
    <property type="entry name" value="P-loop_NTPase"/>
</dbReference>
<dbReference type="PANTHER" id="PTHR33112">
    <property type="entry name" value="DOMAIN PROTEIN, PUTATIVE-RELATED"/>
    <property type="match status" value="1"/>
</dbReference>
<dbReference type="Pfam" id="PF06985">
    <property type="entry name" value="HET"/>
    <property type="match status" value="1"/>
</dbReference>
<proteinExistence type="predicted"/>
<dbReference type="OrthoDB" id="5362512at2759"/>
<dbReference type="Gene3D" id="3.40.50.300">
    <property type="entry name" value="P-loop containing nucleotide triphosphate hydrolases"/>
    <property type="match status" value="1"/>
</dbReference>
<dbReference type="InterPro" id="IPR056681">
    <property type="entry name" value="DUF7779"/>
</dbReference>
<feature type="domain" description="NB-ARC" evidence="1">
    <location>
        <begin position="244"/>
        <end position="363"/>
    </location>
</feature>